<dbReference type="AlphaFoldDB" id="A0A081CAC8"/>
<dbReference type="EMBL" id="DF820480">
    <property type="protein sequence ID" value="GAK61533.1"/>
    <property type="molecule type" value="Genomic_DNA"/>
</dbReference>
<reference evidence="1" key="1">
    <citation type="journal article" date="2015" name="PeerJ">
        <title>First genomic representation of candidate bacterial phylum KSB3 points to enhanced environmental sensing as a trigger of wastewater bulking.</title>
        <authorList>
            <person name="Sekiguchi Y."/>
            <person name="Ohashi A."/>
            <person name="Parks D.H."/>
            <person name="Yamauchi T."/>
            <person name="Tyson G.W."/>
            <person name="Hugenholtz P."/>
        </authorList>
    </citation>
    <scope>NUCLEOTIDE SEQUENCE [LARGE SCALE GENOMIC DNA]</scope>
</reference>
<name>A0A081CAC8_VECG1</name>
<organism evidence="1">
    <name type="scientific">Vecturithrix granuli</name>
    <dbReference type="NCBI Taxonomy" id="1499967"/>
    <lineage>
        <taxon>Bacteria</taxon>
        <taxon>Candidatus Moduliflexota</taxon>
        <taxon>Candidatus Vecturitrichia</taxon>
        <taxon>Candidatus Vecturitrichales</taxon>
        <taxon>Candidatus Vecturitrichaceae</taxon>
        <taxon>Candidatus Vecturithrix</taxon>
    </lineage>
</organism>
<proteinExistence type="predicted"/>
<keyword evidence="2" id="KW-1185">Reference proteome</keyword>
<evidence type="ECO:0000313" key="2">
    <source>
        <dbReference type="Proteomes" id="UP000030661"/>
    </source>
</evidence>
<sequence length="149" mass="17143">MNQRENPNKTLEGIKTRYATDATPIKEGEVKTLIKPWKGLKHFMDGNCDLYCQRENPNKTLEGIKTKASLLRLGSRFLVKTLIKPWKGLKLLKEGSCMAKNQVVKTLIKPWKGLKRIVDLNQLDMMWTCENPNKTLEGIKTLTYLRGRV</sequence>
<dbReference type="STRING" id="1499967.U27_01434"/>
<dbReference type="Proteomes" id="UP000030661">
    <property type="component" value="Unassembled WGS sequence"/>
</dbReference>
<protein>
    <submittedName>
        <fullName evidence="1">Uncharacterized protein</fullName>
    </submittedName>
</protein>
<dbReference type="HOGENOM" id="CLU_145234_0_0_0"/>
<evidence type="ECO:0000313" key="1">
    <source>
        <dbReference type="EMBL" id="GAK61533.1"/>
    </source>
</evidence>
<gene>
    <name evidence="1" type="ORF">U27_01434</name>
</gene>
<accession>A0A081CAC8</accession>